<evidence type="ECO:0000313" key="1">
    <source>
        <dbReference type="EMBL" id="KAJ3804076.1"/>
    </source>
</evidence>
<organism evidence="1 2">
    <name type="scientific">Lentinula aff. lateritia</name>
    <dbReference type="NCBI Taxonomy" id="2804960"/>
    <lineage>
        <taxon>Eukaryota</taxon>
        <taxon>Fungi</taxon>
        <taxon>Dikarya</taxon>
        <taxon>Basidiomycota</taxon>
        <taxon>Agaricomycotina</taxon>
        <taxon>Agaricomycetes</taxon>
        <taxon>Agaricomycetidae</taxon>
        <taxon>Agaricales</taxon>
        <taxon>Marasmiineae</taxon>
        <taxon>Omphalotaceae</taxon>
        <taxon>Lentinula</taxon>
    </lineage>
</organism>
<gene>
    <name evidence="1" type="ORF">F5876DRAFT_83830</name>
</gene>
<proteinExistence type="predicted"/>
<dbReference type="EMBL" id="MU796339">
    <property type="protein sequence ID" value="KAJ3804076.1"/>
    <property type="molecule type" value="Genomic_DNA"/>
</dbReference>
<accession>A0ACC1THJ6</accession>
<keyword evidence="2" id="KW-1185">Reference proteome</keyword>
<evidence type="ECO:0000313" key="2">
    <source>
        <dbReference type="Proteomes" id="UP001163835"/>
    </source>
</evidence>
<protein>
    <submittedName>
        <fullName evidence="1">Uncharacterized protein</fullName>
    </submittedName>
</protein>
<comment type="caution">
    <text evidence="1">The sequence shown here is derived from an EMBL/GenBank/DDBJ whole genome shotgun (WGS) entry which is preliminary data.</text>
</comment>
<name>A0ACC1THJ6_9AGAR</name>
<reference evidence="1" key="1">
    <citation type="submission" date="2022-09" db="EMBL/GenBank/DDBJ databases">
        <title>A Global Phylogenomic Analysis of the Shiitake Genus Lentinula.</title>
        <authorList>
            <consortium name="DOE Joint Genome Institute"/>
            <person name="Sierra-Patev S."/>
            <person name="Min B."/>
            <person name="Naranjo-Ortiz M."/>
            <person name="Looney B."/>
            <person name="Konkel Z."/>
            <person name="Slot J.C."/>
            <person name="Sakamoto Y."/>
            <person name="Steenwyk J.L."/>
            <person name="Rokas A."/>
            <person name="Carro J."/>
            <person name="Camarero S."/>
            <person name="Ferreira P."/>
            <person name="Molpeceres G."/>
            <person name="Ruiz-Duenas F.J."/>
            <person name="Serrano A."/>
            <person name="Henrissat B."/>
            <person name="Drula E."/>
            <person name="Hughes K.W."/>
            <person name="Mata J.L."/>
            <person name="Ishikawa N.K."/>
            <person name="Vargas-Isla R."/>
            <person name="Ushijima S."/>
            <person name="Smith C.A."/>
            <person name="Ahrendt S."/>
            <person name="Andreopoulos W."/>
            <person name="He G."/>
            <person name="Labutti K."/>
            <person name="Lipzen A."/>
            <person name="Ng V."/>
            <person name="Riley R."/>
            <person name="Sandor L."/>
            <person name="Barry K."/>
            <person name="Martinez A.T."/>
            <person name="Xiao Y."/>
            <person name="Gibbons J.G."/>
            <person name="Terashima K."/>
            <person name="Grigoriev I.V."/>
            <person name="Hibbett D.S."/>
        </authorList>
    </citation>
    <scope>NUCLEOTIDE SEQUENCE</scope>
    <source>
        <strain evidence="1">TMI1499</strain>
    </source>
</reference>
<sequence length="53" mass="5914">MLTTDPECRTLLGQRVTYLALLASFIVPPSKVFVKSMPRAQFAARHSEDPPLL</sequence>
<dbReference type="Proteomes" id="UP001163835">
    <property type="component" value="Unassembled WGS sequence"/>
</dbReference>